<dbReference type="OrthoDB" id="5430844at2"/>
<accession>A0A1V4SIU4</accession>
<dbReference type="InterPro" id="IPR027417">
    <property type="entry name" value="P-loop_NTPase"/>
</dbReference>
<gene>
    <name evidence="1" type="ORF">CLHUN_24130</name>
</gene>
<dbReference type="SUPFAM" id="SSF53795">
    <property type="entry name" value="PEP carboxykinase-like"/>
    <property type="match status" value="1"/>
</dbReference>
<evidence type="ECO:0000313" key="1">
    <source>
        <dbReference type="EMBL" id="OPX43693.1"/>
    </source>
</evidence>
<reference evidence="1 2" key="1">
    <citation type="submission" date="2017-03" db="EMBL/GenBank/DDBJ databases">
        <title>Genome sequence of Clostridium hungatei DSM 14427.</title>
        <authorList>
            <person name="Poehlein A."/>
            <person name="Daniel R."/>
        </authorList>
    </citation>
    <scope>NUCLEOTIDE SEQUENCE [LARGE SCALE GENOMIC DNA]</scope>
    <source>
        <strain evidence="1 2">DSM 14427</strain>
    </source>
</reference>
<dbReference type="STRING" id="48256.CLHUN_24130"/>
<comment type="caution">
    <text evidence="1">The sequence shown here is derived from an EMBL/GenBank/DDBJ whole genome shotgun (WGS) entry which is preliminary data.</text>
</comment>
<evidence type="ECO:0008006" key="3">
    <source>
        <dbReference type="Google" id="ProtNLM"/>
    </source>
</evidence>
<protein>
    <recommendedName>
        <fullName evidence="3">HPr kinase/phosphorylase</fullName>
    </recommendedName>
</protein>
<dbReference type="Proteomes" id="UP000191554">
    <property type="component" value="Unassembled WGS sequence"/>
</dbReference>
<evidence type="ECO:0000313" key="2">
    <source>
        <dbReference type="Proteomes" id="UP000191554"/>
    </source>
</evidence>
<dbReference type="EMBL" id="MZGX01000015">
    <property type="protein sequence ID" value="OPX43693.1"/>
    <property type="molecule type" value="Genomic_DNA"/>
</dbReference>
<dbReference type="Gene3D" id="3.40.50.300">
    <property type="entry name" value="P-loop containing nucleotide triphosphate hydrolases"/>
    <property type="match status" value="1"/>
</dbReference>
<keyword evidence="2" id="KW-1185">Reference proteome</keyword>
<dbReference type="AlphaFoldDB" id="A0A1V4SIU4"/>
<organism evidence="1 2">
    <name type="scientific">Ruminiclostridium hungatei</name>
    <name type="common">Clostridium hungatei</name>
    <dbReference type="NCBI Taxonomy" id="48256"/>
    <lineage>
        <taxon>Bacteria</taxon>
        <taxon>Bacillati</taxon>
        <taxon>Bacillota</taxon>
        <taxon>Clostridia</taxon>
        <taxon>Eubacteriales</taxon>
        <taxon>Oscillospiraceae</taxon>
        <taxon>Ruminiclostridium</taxon>
    </lineage>
</organism>
<dbReference type="RefSeq" id="WP_080064842.1">
    <property type="nucleotide sequence ID" value="NZ_MZGX01000015.1"/>
</dbReference>
<name>A0A1V4SIU4_RUMHU</name>
<sequence>MKQFYTERYLSHKSIGWFICIKNYVEELDTTIAFMFKMFEEKEINGGITGFRGSFYLQYEDEKGIRLSFEDNKIAYSCNPGIILGALYEAAFLPVFLEKPQWWYMHGGAVSLNRKAVIMTGTTHAGKTTMISTMCSKGCLYLSDDIVPVSVDNYYVTSFPHPITSRNIYNMDAETLRAYFDISRLKMLGKNKLAPNGDEKFIMNPKSYVDTGEEIPMAAIVILKRKTGGFTGVGMKRLDSMEAFISLLLNSRNPECMEKNRSTAAGILKKCPVYEIEYAESSEAAPYLLELLSN</sequence>
<proteinExistence type="predicted"/>